<comment type="subcellular location">
    <subcellularLocation>
        <location evidence="1">Cell membrane</location>
        <topology evidence="1">Multi-pass membrane protein</topology>
    </subcellularLocation>
</comment>
<keyword evidence="12" id="KW-1185">Reference proteome</keyword>
<feature type="transmembrane region" description="Helical" evidence="10">
    <location>
        <begin position="415"/>
        <end position="436"/>
    </location>
</feature>
<dbReference type="EMBL" id="JAAATY010000003">
    <property type="protein sequence ID" value="NRN64205.1"/>
    <property type="molecule type" value="Genomic_DNA"/>
</dbReference>
<feature type="transmembrane region" description="Helical" evidence="10">
    <location>
        <begin position="448"/>
        <end position="468"/>
    </location>
</feature>
<proteinExistence type="inferred from homology"/>
<gene>
    <name evidence="11" type="ORF">GC106_14110</name>
</gene>
<dbReference type="InterPro" id="IPR001734">
    <property type="entry name" value="Na/solute_symporter"/>
</dbReference>
<dbReference type="Gene3D" id="1.20.1730.10">
    <property type="entry name" value="Sodium/glucose cotransporter"/>
    <property type="match status" value="1"/>
</dbReference>
<dbReference type="InterPro" id="IPR038377">
    <property type="entry name" value="Na/Glc_symporter_sf"/>
</dbReference>
<dbReference type="PANTHER" id="PTHR48086">
    <property type="entry name" value="SODIUM/PROLINE SYMPORTER-RELATED"/>
    <property type="match status" value="1"/>
</dbReference>
<evidence type="ECO:0000313" key="12">
    <source>
        <dbReference type="Proteomes" id="UP000763557"/>
    </source>
</evidence>
<dbReference type="PANTHER" id="PTHR48086:SF6">
    <property type="entry name" value="CATION_ACETATE SYMPORTER ACTP"/>
    <property type="match status" value="1"/>
</dbReference>
<evidence type="ECO:0000256" key="10">
    <source>
        <dbReference type="SAM" id="Phobius"/>
    </source>
</evidence>
<accession>A0ABX2EZJ9</accession>
<evidence type="ECO:0000256" key="9">
    <source>
        <dbReference type="RuleBase" id="RU362091"/>
    </source>
</evidence>
<feature type="transmembrane region" description="Helical" evidence="10">
    <location>
        <begin position="20"/>
        <end position="39"/>
    </location>
</feature>
<feature type="transmembrane region" description="Helical" evidence="10">
    <location>
        <begin position="60"/>
        <end position="83"/>
    </location>
</feature>
<feature type="transmembrane region" description="Helical" evidence="10">
    <location>
        <begin position="255"/>
        <end position="277"/>
    </location>
</feature>
<dbReference type="Pfam" id="PF00474">
    <property type="entry name" value="SSF"/>
    <property type="match status" value="1"/>
</dbReference>
<dbReference type="Proteomes" id="UP000763557">
    <property type="component" value="Unassembled WGS sequence"/>
</dbReference>
<feature type="transmembrane region" description="Helical" evidence="10">
    <location>
        <begin position="199"/>
        <end position="217"/>
    </location>
</feature>
<evidence type="ECO:0000256" key="5">
    <source>
        <dbReference type="ARBA" id="ARBA00022692"/>
    </source>
</evidence>
<keyword evidence="7 10" id="KW-1133">Transmembrane helix</keyword>
<comment type="similarity">
    <text evidence="2 9">Belongs to the sodium:solute symporter (SSF) (TC 2.A.21) family.</text>
</comment>
<evidence type="ECO:0000256" key="7">
    <source>
        <dbReference type="ARBA" id="ARBA00022989"/>
    </source>
</evidence>
<feature type="transmembrane region" description="Helical" evidence="10">
    <location>
        <begin position="488"/>
        <end position="508"/>
    </location>
</feature>
<keyword evidence="4" id="KW-1003">Cell membrane</keyword>
<evidence type="ECO:0000256" key="6">
    <source>
        <dbReference type="ARBA" id="ARBA00022847"/>
    </source>
</evidence>
<evidence type="ECO:0000256" key="2">
    <source>
        <dbReference type="ARBA" id="ARBA00006434"/>
    </source>
</evidence>
<evidence type="ECO:0000256" key="8">
    <source>
        <dbReference type="ARBA" id="ARBA00023136"/>
    </source>
</evidence>
<feature type="transmembrane region" description="Helical" evidence="10">
    <location>
        <begin position="289"/>
        <end position="310"/>
    </location>
</feature>
<dbReference type="CDD" id="cd11480">
    <property type="entry name" value="SLC5sbd_u4"/>
    <property type="match status" value="1"/>
</dbReference>
<evidence type="ECO:0000256" key="4">
    <source>
        <dbReference type="ARBA" id="ARBA00022475"/>
    </source>
</evidence>
<feature type="transmembrane region" description="Helical" evidence="10">
    <location>
        <begin position="341"/>
        <end position="370"/>
    </location>
</feature>
<dbReference type="PROSITE" id="PS50283">
    <property type="entry name" value="NA_SOLUT_SYMP_3"/>
    <property type="match status" value="1"/>
</dbReference>
<keyword evidence="6" id="KW-0769">Symport</keyword>
<evidence type="ECO:0000313" key="11">
    <source>
        <dbReference type="EMBL" id="NRN64205.1"/>
    </source>
</evidence>
<keyword evidence="8 10" id="KW-0472">Membrane</keyword>
<comment type="caution">
    <text evidence="11">The sequence shown here is derived from an EMBL/GenBank/DDBJ whole genome shotgun (WGS) entry which is preliminary data.</text>
</comment>
<keyword evidence="3" id="KW-0813">Transport</keyword>
<organism evidence="11 12">
    <name type="scientific">Kibdelosporangium persicum</name>
    <dbReference type="NCBI Taxonomy" id="2698649"/>
    <lineage>
        <taxon>Bacteria</taxon>
        <taxon>Bacillati</taxon>
        <taxon>Actinomycetota</taxon>
        <taxon>Actinomycetes</taxon>
        <taxon>Pseudonocardiales</taxon>
        <taxon>Pseudonocardiaceae</taxon>
        <taxon>Kibdelosporangium</taxon>
    </lineage>
</organism>
<dbReference type="NCBIfam" id="TIGR00813">
    <property type="entry name" value="sss"/>
    <property type="match status" value="1"/>
</dbReference>
<feature type="transmembrane region" description="Helical" evidence="10">
    <location>
        <begin position="89"/>
        <end position="110"/>
    </location>
</feature>
<dbReference type="InterPro" id="IPR050277">
    <property type="entry name" value="Sodium:Solute_Symporter"/>
</dbReference>
<feature type="transmembrane region" description="Helical" evidence="10">
    <location>
        <begin position="169"/>
        <end position="187"/>
    </location>
</feature>
<reference evidence="11 12" key="1">
    <citation type="submission" date="2020-01" db="EMBL/GenBank/DDBJ databases">
        <title>Kibdelosporangium persica a novel Actinomycetes from a hot desert in Iran.</title>
        <authorList>
            <person name="Safaei N."/>
            <person name="Zaburannyi N."/>
            <person name="Mueller R."/>
            <person name="Wink J."/>
        </authorList>
    </citation>
    <scope>NUCLEOTIDE SEQUENCE [LARGE SCALE GENOMIC DNA]</scope>
    <source>
        <strain evidence="11 12">4NS15</strain>
    </source>
</reference>
<name>A0ABX2EZJ9_9PSEU</name>
<keyword evidence="5 10" id="KW-0812">Transmembrane</keyword>
<protein>
    <submittedName>
        <fullName evidence="11">Cation acetate symporter</fullName>
    </submittedName>
</protein>
<feature type="transmembrane region" description="Helical" evidence="10">
    <location>
        <begin position="131"/>
        <end position="149"/>
    </location>
</feature>
<evidence type="ECO:0000256" key="1">
    <source>
        <dbReference type="ARBA" id="ARBA00004651"/>
    </source>
</evidence>
<evidence type="ECO:0000256" key="3">
    <source>
        <dbReference type="ARBA" id="ARBA00022448"/>
    </source>
</evidence>
<feature type="transmembrane region" description="Helical" evidence="10">
    <location>
        <begin position="391"/>
        <end position="409"/>
    </location>
</feature>
<sequence>MRPAQMDLAQSVSGSNPALNISIFAAFVVVTLVVVFRASKNSRTAADYYAAGRAFTGPQNGIAISGDYLSAASFLGIAGAIALNGYDGFLYSIGFLVAWLVALLLVAELLRNTGKYTMGDVLAFRMRQRPVRAAAATSTLAVSFFYLLAQMAGAGGLVALLLGITSKTGQAVVIAVVGVIMIVYVLIGGMKGTTWVQIIKAALLITGAAAITLWVLGRYGFNLSSLLQGAVDKAGAAVLDPGKQYGKTGLTQLDFVSLALALVLGTAGLPHILMRFYTVPTAKEARRSVVWAIWLIGIFYLFTLVLGYGAGAIVGPEAINAAPGKANSAAPLLAQALGGPVLLGFIAAVAFATILAVVAGLTITASASFAHDVYANVIKKGEADPAKEVKVARITALVIGAVAIVGGIFANGQNIAFLVALAFAVAASANLPTILYSLFWKRFNTSGALWSIYGGLAVCLVLIVFSPAVSGNATAMFPTADFDLFPLANPGIVSIPVSFILGWLGTVLSKERDDDKYAEMEVRALTGAGAEKAVAH</sequence>